<gene>
    <name evidence="14" type="primary">pctA</name>
    <name evidence="14" type="ORF">CM83_17614</name>
    <name evidence="15" type="ORF">g.98742</name>
</gene>
<protein>
    <recommendedName>
        <fullName evidence="10">ethanolamine-phosphate cytidylyltransferase</fullName>
        <ecNumber evidence="10">2.7.7.14</ecNumber>
    </recommendedName>
    <alternativeName>
        <fullName evidence="11">CTP:phosphoethanolamine cytidylyltransferase</fullName>
    </alternativeName>
</protein>
<feature type="domain" description="Cytidyltransferase-like" evidence="13">
    <location>
        <begin position="87"/>
        <end position="216"/>
    </location>
</feature>
<evidence type="ECO:0000256" key="9">
    <source>
        <dbReference type="ARBA" id="ARBA00024191"/>
    </source>
</evidence>
<keyword evidence="4 14" id="KW-0808">Transferase</keyword>
<accession>A0A0A9YYZ5</accession>
<evidence type="ECO:0000256" key="8">
    <source>
        <dbReference type="ARBA" id="ARBA00023264"/>
    </source>
</evidence>
<dbReference type="EC" id="2.7.7.14" evidence="10"/>
<evidence type="ECO:0000256" key="3">
    <source>
        <dbReference type="ARBA" id="ARBA00022516"/>
    </source>
</evidence>
<dbReference type="InterPro" id="IPR044608">
    <property type="entry name" value="Ect1/PCYT2"/>
</dbReference>
<dbReference type="EMBL" id="GBHO01006758">
    <property type="protein sequence ID" value="JAG36846.1"/>
    <property type="molecule type" value="Transcribed_RNA"/>
</dbReference>
<evidence type="ECO:0000256" key="12">
    <source>
        <dbReference type="SAM" id="MobiDB-lite"/>
    </source>
</evidence>
<dbReference type="SUPFAM" id="SSF52374">
    <property type="entry name" value="Nucleotidylyl transferase"/>
    <property type="match status" value="2"/>
</dbReference>
<keyword evidence="5 14" id="KW-0548">Nucleotidyltransferase</keyword>
<dbReference type="AlphaFoldDB" id="A0A0A9YYZ5"/>
<feature type="domain" description="Cytidyltransferase-like" evidence="13">
    <location>
        <begin position="333"/>
        <end position="429"/>
    </location>
</feature>
<comment type="similarity">
    <text evidence="2">Belongs to the cytidylyltransferase family.</text>
</comment>
<dbReference type="GO" id="GO:0004306">
    <property type="term" value="F:ethanolamine-phosphate cytidylyltransferase activity"/>
    <property type="evidence" value="ECO:0007669"/>
    <property type="project" value="UniProtKB-EC"/>
</dbReference>
<dbReference type="PANTHER" id="PTHR45780:SF2">
    <property type="entry name" value="ETHANOLAMINE-PHOSPHATE CYTIDYLYLTRANSFERASE"/>
    <property type="match status" value="1"/>
</dbReference>
<keyword evidence="7" id="KW-0594">Phospholipid biosynthesis</keyword>
<evidence type="ECO:0000256" key="2">
    <source>
        <dbReference type="ARBA" id="ARBA00010101"/>
    </source>
</evidence>
<reference evidence="14" key="2">
    <citation type="submission" date="2014-07" db="EMBL/GenBank/DDBJ databases">
        <authorList>
            <person name="Hull J."/>
        </authorList>
    </citation>
    <scope>NUCLEOTIDE SEQUENCE</scope>
</reference>
<feature type="region of interest" description="Disordered" evidence="12">
    <location>
        <begin position="251"/>
        <end position="275"/>
    </location>
</feature>
<comment type="pathway">
    <text evidence="1">Lipid metabolism.</text>
</comment>
<evidence type="ECO:0000313" key="15">
    <source>
        <dbReference type="EMBL" id="JAQ05159.1"/>
    </source>
</evidence>
<evidence type="ECO:0000259" key="13">
    <source>
        <dbReference type="Pfam" id="PF01467"/>
    </source>
</evidence>
<evidence type="ECO:0000256" key="11">
    <source>
        <dbReference type="ARBA" id="ARBA00031473"/>
    </source>
</evidence>
<keyword evidence="3" id="KW-0444">Lipid biosynthesis</keyword>
<evidence type="ECO:0000256" key="6">
    <source>
        <dbReference type="ARBA" id="ARBA00023098"/>
    </source>
</evidence>
<dbReference type="PANTHER" id="PTHR45780">
    <property type="entry name" value="ETHANOLAMINE-PHOSPHATE CYTIDYLYLTRANSFERASE"/>
    <property type="match status" value="1"/>
</dbReference>
<dbReference type="EMBL" id="GDHC01013470">
    <property type="protein sequence ID" value="JAQ05159.1"/>
    <property type="molecule type" value="Transcribed_RNA"/>
</dbReference>
<comment type="pathway">
    <text evidence="9">Phospholipid metabolism; phosphatidylethanolamine biosynthesis; phosphatidylethanolamine from ethanolamine: step 2/3.</text>
</comment>
<dbReference type="Pfam" id="PF01467">
    <property type="entry name" value="CTP_transf_like"/>
    <property type="match status" value="2"/>
</dbReference>
<evidence type="ECO:0000256" key="4">
    <source>
        <dbReference type="ARBA" id="ARBA00022679"/>
    </source>
</evidence>
<feature type="non-terminal residue" evidence="14">
    <location>
        <position position="1"/>
    </location>
</feature>
<dbReference type="InterPro" id="IPR014729">
    <property type="entry name" value="Rossmann-like_a/b/a_fold"/>
</dbReference>
<evidence type="ECO:0000256" key="1">
    <source>
        <dbReference type="ARBA" id="ARBA00005189"/>
    </source>
</evidence>
<sequence>IHTKRYKGLTDRMQMYTVPNAEGITHKLMDLLRNSNFEIDNALRVNRTLLCIAAIVVTTGYMLHTYTTQLYQWYRRNILHKECVIWIDGCFDLMHFGHANAFRQARALGTYVIAGINPDDEISKYKHGPPIMNYEERKAAVQACKWVDQVVDNVPYVMDEAYIQHIIREYSIDYIVHGDDPCLTPEGTDVFASSCKLDRFRTIKRTEGVSTTNIIGRILSMQQYCQPTARTANTTMALSKSPLGKLARHAPHISTSDGATPGDASSLDGVPGTRDESTWDVDTVLLPPPIYNSHNHPTLQHQFAHESQLYPTMWRFTQFAVPKPPTNDDVIIYVDGTWDMFHAGHVDFLQQCRKFGTYILVGIYSDHTAHKILGYRYPIMNIYERALSILSCKYVDDIILGAPRKVSKDLITTFNIQYVCSGDLMDSNVRQYPYYGGYSPRTLAKLYPDDNTDPYEVPKQMQIYRVVPSTRDLTIHDIVFRVINNIDAFTTKYETRSVSERTYIDNKSFVTEL</sequence>
<evidence type="ECO:0000313" key="14">
    <source>
        <dbReference type="EMBL" id="JAG36846.1"/>
    </source>
</evidence>
<organism evidence="14">
    <name type="scientific">Lygus hesperus</name>
    <name type="common">Western plant bug</name>
    <dbReference type="NCBI Taxonomy" id="30085"/>
    <lineage>
        <taxon>Eukaryota</taxon>
        <taxon>Metazoa</taxon>
        <taxon>Ecdysozoa</taxon>
        <taxon>Arthropoda</taxon>
        <taxon>Hexapoda</taxon>
        <taxon>Insecta</taxon>
        <taxon>Pterygota</taxon>
        <taxon>Neoptera</taxon>
        <taxon>Paraneoptera</taxon>
        <taxon>Hemiptera</taxon>
        <taxon>Heteroptera</taxon>
        <taxon>Panheteroptera</taxon>
        <taxon>Cimicomorpha</taxon>
        <taxon>Miridae</taxon>
        <taxon>Mirini</taxon>
        <taxon>Lygus</taxon>
    </lineage>
</organism>
<evidence type="ECO:0000256" key="10">
    <source>
        <dbReference type="ARBA" id="ARBA00024221"/>
    </source>
</evidence>
<dbReference type="GO" id="GO:0006646">
    <property type="term" value="P:phosphatidylethanolamine biosynthetic process"/>
    <property type="evidence" value="ECO:0007669"/>
    <property type="project" value="UniProtKB-UniPathway"/>
</dbReference>
<dbReference type="NCBIfam" id="TIGR00125">
    <property type="entry name" value="cyt_tran_rel"/>
    <property type="match status" value="2"/>
</dbReference>
<dbReference type="Gene3D" id="3.40.50.620">
    <property type="entry name" value="HUPs"/>
    <property type="match status" value="2"/>
</dbReference>
<evidence type="ECO:0000256" key="7">
    <source>
        <dbReference type="ARBA" id="ARBA00023209"/>
    </source>
</evidence>
<dbReference type="UniPathway" id="UPA00558">
    <property type="reaction ID" value="UER00742"/>
</dbReference>
<reference evidence="15" key="3">
    <citation type="journal article" date="2016" name="Gigascience">
        <title>De novo construction of an expanded transcriptome assembly for the western tarnished plant bug, Lygus hesperus.</title>
        <authorList>
            <person name="Tassone E.E."/>
            <person name="Geib S.M."/>
            <person name="Hall B."/>
            <person name="Fabrick J.A."/>
            <person name="Brent C.S."/>
            <person name="Hull J.J."/>
        </authorList>
    </citation>
    <scope>NUCLEOTIDE SEQUENCE</scope>
</reference>
<name>A0A0A9YYZ5_LYGHE</name>
<evidence type="ECO:0000256" key="5">
    <source>
        <dbReference type="ARBA" id="ARBA00022695"/>
    </source>
</evidence>
<keyword evidence="8" id="KW-1208">Phospholipid metabolism</keyword>
<dbReference type="InterPro" id="IPR004821">
    <property type="entry name" value="Cyt_trans-like"/>
</dbReference>
<proteinExistence type="inferred from homology"/>
<dbReference type="GO" id="GO:0005737">
    <property type="term" value="C:cytoplasm"/>
    <property type="evidence" value="ECO:0007669"/>
    <property type="project" value="TreeGrafter"/>
</dbReference>
<reference evidence="14" key="1">
    <citation type="journal article" date="2014" name="PLoS ONE">
        <title>Transcriptome-Based Identification of ABC Transporters in the Western Tarnished Plant Bug Lygus hesperus.</title>
        <authorList>
            <person name="Hull J.J."/>
            <person name="Chaney K."/>
            <person name="Geib S.M."/>
            <person name="Fabrick J.A."/>
            <person name="Brent C.S."/>
            <person name="Walsh D."/>
            <person name="Lavine L.C."/>
        </authorList>
    </citation>
    <scope>NUCLEOTIDE SEQUENCE</scope>
</reference>
<keyword evidence="6" id="KW-0443">Lipid metabolism</keyword>